<dbReference type="Proteomes" id="UP000243374">
    <property type="component" value="Unassembled WGS sequence"/>
</dbReference>
<reference evidence="2 3" key="1">
    <citation type="submission" date="2016-10" db="EMBL/GenBank/DDBJ databases">
        <authorList>
            <person name="Varghese N."/>
            <person name="Submissions S."/>
        </authorList>
    </citation>
    <scope>NUCLEOTIDE SEQUENCE [LARGE SCALE GENOMIC DNA]</scope>
    <source>
        <strain evidence="2 3">22B</strain>
    </source>
</reference>
<keyword evidence="3" id="KW-1185">Reference proteome</keyword>
<organism evidence="2 3">
    <name type="scientific">Succinivibrio dextrinosolvens</name>
    <dbReference type="NCBI Taxonomy" id="83771"/>
    <lineage>
        <taxon>Bacteria</taxon>
        <taxon>Pseudomonadati</taxon>
        <taxon>Pseudomonadota</taxon>
        <taxon>Gammaproteobacteria</taxon>
        <taxon>Aeromonadales</taxon>
        <taxon>Succinivibrionaceae</taxon>
        <taxon>Succinivibrio</taxon>
    </lineage>
</organism>
<dbReference type="InterPro" id="IPR002686">
    <property type="entry name" value="Transposase_17"/>
</dbReference>
<dbReference type="EMBL" id="FOSF01000100">
    <property type="protein sequence ID" value="SFK52872.1"/>
    <property type="molecule type" value="Genomic_DNA"/>
</dbReference>
<dbReference type="PANTHER" id="PTHR33360:SF2">
    <property type="entry name" value="TRANSPOSASE FOR INSERTION SEQUENCE ELEMENT IS200"/>
    <property type="match status" value="1"/>
</dbReference>
<proteinExistence type="predicted"/>
<dbReference type="NCBIfam" id="NF033573">
    <property type="entry name" value="transpos_IS200"/>
    <property type="match status" value="1"/>
</dbReference>
<dbReference type="AlphaFoldDB" id="A0A662ZET4"/>
<dbReference type="GO" id="GO:0006313">
    <property type="term" value="P:DNA transposition"/>
    <property type="evidence" value="ECO:0007669"/>
    <property type="project" value="InterPro"/>
</dbReference>
<dbReference type="RefSeq" id="WP_074841864.1">
    <property type="nucleotide sequence ID" value="NZ_FOSF01000100.1"/>
</dbReference>
<evidence type="ECO:0000313" key="2">
    <source>
        <dbReference type="EMBL" id="SFK52872.1"/>
    </source>
</evidence>
<evidence type="ECO:0000259" key="1">
    <source>
        <dbReference type="SMART" id="SM01321"/>
    </source>
</evidence>
<gene>
    <name evidence="2" type="ORF">SAMN04487865_11001</name>
</gene>
<dbReference type="OrthoDB" id="9798161at2"/>
<protein>
    <submittedName>
        <fullName evidence="2">Putative transposase</fullName>
    </submittedName>
</protein>
<dbReference type="PANTHER" id="PTHR33360">
    <property type="entry name" value="TRANSPOSASE FOR INSERTION SEQUENCE ELEMENT IS200"/>
    <property type="match status" value="1"/>
</dbReference>
<dbReference type="GO" id="GO:0003677">
    <property type="term" value="F:DNA binding"/>
    <property type="evidence" value="ECO:0007669"/>
    <property type="project" value="InterPro"/>
</dbReference>
<sequence>MKKTEFLHGRHCVYNLHVHLFFVIKYRRKVLTAAILGELRNIFSLVCVRFESKLLEFDGEADHVHLLVSYPPKVAISKLVLALKGYSSLIIRKKNYPSIQKNLWGKALWSPSYFACSCGGASISIIRQYIEQQNTPD</sequence>
<dbReference type="Gene3D" id="3.30.70.1290">
    <property type="entry name" value="Transposase IS200-like"/>
    <property type="match status" value="1"/>
</dbReference>
<dbReference type="GO" id="GO:0004803">
    <property type="term" value="F:transposase activity"/>
    <property type="evidence" value="ECO:0007669"/>
    <property type="project" value="InterPro"/>
</dbReference>
<evidence type="ECO:0000313" key="3">
    <source>
        <dbReference type="Proteomes" id="UP000243374"/>
    </source>
</evidence>
<feature type="domain" description="Transposase IS200-like" evidence="1">
    <location>
        <begin position="13"/>
        <end position="133"/>
    </location>
</feature>
<dbReference type="InterPro" id="IPR036515">
    <property type="entry name" value="Transposase_17_sf"/>
</dbReference>
<dbReference type="Pfam" id="PF01797">
    <property type="entry name" value="Y1_Tnp"/>
    <property type="match status" value="1"/>
</dbReference>
<name>A0A662ZET4_9GAMM</name>
<dbReference type="SUPFAM" id="SSF143422">
    <property type="entry name" value="Transposase IS200-like"/>
    <property type="match status" value="1"/>
</dbReference>
<dbReference type="SMART" id="SM01321">
    <property type="entry name" value="Y1_Tnp"/>
    <property type="match status" value="1"/>
</dbReference>
<accession>A0A662ZET4</accession>